<keyword evidence="3" id="KW-1185">Reference proteome</keyword>
<evidence type="ECO:0000313" key="3">
    <source>
        <dbReference type="Proteomes" id="UP001589595"/>
    </source>
</evidence>
<dbReference type="AlphaFoldDB" id="A0ABD5MLW4"/>
<comment type="caution">
    <text evidence="2">The sequence shown here is derived from an EMBL/GenBank/DDBJ whole genome shotgun (WGS) entry which is preliminary data.</text>
</comment>
<dbReference type="InterPro" id="IPR055927">
    <property type="entry name" value="DUF7504"/>
</dbReference>
<feature type="region of interest" description="Disordered" evidence="1">
    <location>
        <begin position="103"/>
        <end position="174"/>
    </location>
</feature>
<accession>A0ABD5MLW4</accession>
<organism evidence="2 3">
    <name type="scientific">Halobaculum roseum</name>
    <dbReference type="NCBI Taxonomy" id="2175149"/>
    <lineage>
        <taxon>Archaea</taxon>
        <taxon>Methanobacteriati</taxon>
        <taxon>Methanobacteriota</taxon>
        <taxon>Stenosarchaea group</taxon>
        <taxon>Halobacteria</taxon>
        <taxon>Halobacteriales</taxon>
        <taxon>Haloferacaceae</taxon>
        <taxon>Halobaculum</taxon>
    </lineage>
</organism>
<feature type="compositionally biased region" description="Low complexity" evidence="1">
    <location>
        <begin position="103"/>
        <end position="147"/>
    </location>
</feature>
<evidence type="ECO:0000256" key="1">
    <source>
        <dbReference type="SAM" id="MobiDB-lite"/>
    </source>
</evidence>
<name>A0ABD5MLW4_9EURY</name>
<dbReference type="GeneID" id="67209834"/>
<sequence>MTGTTEDPDAAESIRRGSDSTLSAALAELDDGCCVLVTGDVSEEAYRVASSRYFGATQRRRRRVLALTAGGTESPEAWLPDGVDAADDGAAVVRLDGTVRDPAAAAGSDAAGSGPDADSAGPDAAAPTAFGSEPEATDTPNATTDPDTGPDRIDLDGTVSDDGTVANDGAGDGDAATVRTTLLEAIDEVDEDRSNRLGLRVGIYRVDMLCATLGSEATGDLLREVSRTTRDRGGMAHFHLPRPTDEDPRSDPIVSEFAELLDDDLDVIVELRCRETTPVPEERWHIVGWGTTEWNALR</sequence>
<reference evidence="2" key="1">
    <citation type="submission" date="2024-09" db="EMBL/GenBank/DDBJ databases">
        <authorList>
            <person name="Sun Q."/>
        </authorList>
    </citation>
    <scope>NUCLEOTIDE SEQUENCE [LARGE SCALE GENOMIC DNA]</scope>
    <source>
        <strain evidence="2">JCM 31273</strain>
    </source>
</reference>
<gene>
    <name evidence="2" type="ORF">ACFFOL_09140</name>
</gene>
<dbReference type="EMBL" id="JBHMAJ010000006">
    <property type="protein sequence ID" value="MFB9824328.1"/>
    <property type="molecule type" value="Genomic_DNA"/>
</dbReference>
<evidence type="ECO:0000313" key="2">
    <source>
        <dbReference type="EMBL" id="MFB9824328.1"/>
    </source>
</evidence>
<dbReference type="Pfam" id="PF24336">
    <property type="entry name" value="DUF7504"/>
    <property type="match status" value="1"/>
</dbReference>
<feature type="compositionally biased region" description="Low complexity" evidence="1">
    <location>
        <begin position="161"/>
        <end position="174"/>
    </location>
</feature>
<protein>
    <submittedName>
        <fullName evidence="2">Uncharacterized protein</fullName>
    </submittedName>
</protein>
<proteinExistence type="predicted"/>
<dbReference type="RefSeq" id="WP_222922541.1">
    <property type="nucleotide sequence ID" value="NZ_CP082286.1"/>
</dbReference>
<dbReference type="Proteomes" id="UP001589595">
    <property type="component" value="Unassembled WGS sequence"/>
</dbReference>